<accession>A0A0D4CKB7</accession>
<organism evidence="1 2">
    <name type="scientific">Limosilactobacillus mucosae LM1</name>
    <dbReference type="NCBI Taxonomy" id="1130798"/>
    <lineage>
        <taxon>Bacteria</taxon>
        <taxon>Bacillati</taxon>
        <taxon>Bacillota</taxon>
        <taxon>Bacilli</taxon>
        <taxon>Lactobacillales</taxon>
        <taxon>Lactobacillaceae</taxon>
        <taxon>Limosilactobacillus</taxon>
    </lineage>
</organism>
<evidence type="ECO:0000313" key="2">
    <source>
        <dbReference type="Proteomes" id="UP000003645"/>
    </source>
</evidence>
<protein>
    <submittedName>
        <fullName evidence="1">Uncharacterized protein</fullName>
    </submittedName>
</protein>
<sequence>MMYAKGQYFNADGVSDQFFYLRIPDDRLSDFQAAGMQVSRKDFMVLATDQANRLRVMVVQGKPVKVLPKNTKPVGDCFGVLNGDDKLPLTRKAMAVLIPKAIKDRQLAKLMAIYLPEPRHHLPK</sequence>
<dbReference type="EMBL" id="CP011013">
    <property type="protein sequence ID" value="AJT50592.1"/>
    <property type="molecule type" value="Genomic_DNA"/>
</dbReference>
<reference evidence="1 2" key="1">
    <citation type="journal article" date="2012" name="J. Bacteriol.">
        <title>Genome sequence of Lactobacillus mucosae LM1, isolated from piglet feces.</title>
        <authorList>
            <person name="Lee J.H."/>
            <person name="Valeriano V.D."/>
            <person name="Shin Y.R."/>
            <person name="Chae J.P."/>
            <person name="Kim G.B."/>
            <person name="Ham J.S."/>
            <person name="Chun J."/>
            <person name="Kang D.K."/>
        </authorList>
    </citation>
    <scope>NUCLEOTIDE SEQUENCE [LARGE SCALE GENOMIC DNA]</scope>
    <source>
        <strain evidence="1 2">LM1</strain>
    </source>
</reference>
<dbReference type="Proteomes" id="UP000003645">
    <property type="component" value="Chromosome"/>
</dbReference>
<name>A0A0D4CKB7_LIMMU</name>
<gene>
    <name evidence="1" type="ORF">LBLM1_05775</name>
</gene>
<evidence type="ECO:0000313" key="1">
    <source>
        <dbReference type="EMBL" id="AJT50592.1"/>
    </source>
</evidence>
<dbReference type="OrthoDB" id="2304998at2"/>
<dbReference type="AlphaFoldDB" id="A0A0D4CKB7"/>
<proteinExistence type="predicted"/>
<keyword evidence="2" id="KW-1185">Reference proteome</keyword>
<dbReference type="HOGENOM" id="CLU_2000979_0_0_9"/>
<dbReference type="STRING" id="1130798.LBLM1_05775"/>
<dbReference type="RefSeq" id="WP_039945340.1">
    <property type="nucleotide sequence ID" value="NZ_CP011013.1"/>
</dbReference>
<dbReference type="KEGG" id="lmu:LBLM1_05775"/>